<accession>A0A2Z3H594</accession>
<dbReference type="KEGG" id="gog:C1280_30465"/>
<dbReference type="Gene3D" id="1.25.40.20">
    <property type="entry name" value="Ankyrin repeat-containing domain"/>
    <property type="match status" value="1"/>
</dbReference>
<dbReference type="AlphaFoldDB" id="A0A2Z3H594"/>
<proteinExistence type="predicted"/>
<dbReference type="EMBL" id="CP025958">
    <property type="protein sequence ID" value="AWM40888.1"/>
    <property type="molecule type" value="Genomic_DNA"/>
</dbReference>
<organism evidence="1 2">
    <name type="scientific">Gemmata obscuriglobus</name>
    <dbReference type="NCBI Taxonomy" id="114"/>
    <lineage>
        <taxon>Bacteria</taxon>
        <taxon>Pseudomonadati</taxon>
        <taxon>Planctomycetota</taxon>
        <taxon>Planctomycetia</taxon>
        <taxon>Gemmatales</taxon>
        <taxon>Gemmataceae</taxon>
        <taxon>Gemmata</taxon>
    </lineage>
</organism>
<evidence type="ECO:0000313" key="1">
    <source>
        <dbReference type="EMBL" id="AWM40888.1"/>
    </source>
</evidence>
<keyword evidence="2" id="KW-1185">Reference proteome</keyword>
<protein>
    <submittedName>
        <fullName evidence="1">Uncharacterized protein</fullName>
    </submittedName>
</protein>
<evidence type="ECO:0000313" key="2">
    <source>
        <dbReference type="Proteomes" id="UP000245802"/>
    </source>
</evidence>
<dbReference type="InterPro" id="IPR036770">
    <property type="entry name" value="Ankyrin_rpt-contain_sf"/>
</dbReference>
<reference evidence="1 2" key="1">
    <citation type="submission" date="2018-01" db="EMBL/GenBank/DDBJ databases">
        <title>G. obscuriglobus.</title>
        <authorList>
            <person name="Franke J."/>
            <person name="Blomberg W."/>
            <person name="Selmecki A."/>
        </authorList>
    </citation>
    <scope>NUCLEOTIDE SEQUENCE [LARGE SCALE GENOMIC DNA]</scope>
    <source>
        <strain evidence="1 2">DSM 5831</strain>
    </source>
</reference>
<gene>
    <name evidence="1" type="ORF">C1280_30465</name>
</gene>
<dbReference type="Proteomes" id="UP000245802">
    <property type="component" value="Chromosome"/>
</dbReference>
<name>A0A2Z3H594_9BACT</name>
<sequence>MAHAIRLLLAAGADANRPDREGVTPLGHARRVLDRVRLEDEVLGAFASAAGRPFDGGRGDRRVAEEVLRLLGAPRPG</sequence>